<gene>
    <name evidence="2" type="ORF">CFOL_v3_26796</name>
</gene>
<feature type="non-terminal residue" evidence="2">
    <location>
        <position position="1"/>
    </location>
</feature>
<reference evidence="3" key="1">
    <citation type="submission" date="2016-04" db="EMBL/GenBank/DDBJ databases">
        <title>Cephalotus genome sequencing.</title>
        <authorList>
            <person name="Fukushima K."/>
            <person name="Hasebe M."/>
            <person name="Fang X."/>
        </authorList>
    </citation>
    <scope>NUCLEOTIDE SEQUENCE [LARGE SCALE GENOMIC DNA]</scope>
    <source>
        <strain evidence="3">cv. St1</strain>
    </source>
</reference>
<accession>A0A1Q3CTH8</accession>
<name>A0A1Q3CTH8_CEPFO</name>
<dbReference type="EMBL" id="BDDD01002860">
    <property type="protein sequence ID" value="GAV83348.1"/>
    <property type="molecule type" value="Genomic_DNA"/>
</dbReference>
<dbReference type="OrthoDB" id="1569773at2759"/>
<dbReference type="InterPro" id="IPR057993">
    <property type="entry name" value="HD-Zip_IV_C"/>
</dbReference>
<dbReference type="InParanoid" id="A0A1Q3CTH8"/>
<comment type="caution">
    <text evidence="2">The sequence shown here is derived from an EMBL/GenBank/DDBJ whole genome shotgun (WGS) entry which is preliminary data.</text>
</comment>
<evidence type="ECO:0000259" key="1">
    <source>
        <dbReference type="Pfam" id="PF25797"/>
    </source>
</evidence>
<dbReference type="AlphaFoldDB" id="A0A1Q3CTH8"/>
<evidence type="ECO:0000313" key="3">
    <source>
        <dbReference type="Proteomes" id="UP000187406"/>
    </source>
</evidence>
<dbReference type="Pfam" id="PF25797">
    <property type="entry name" value="PDF2_C"/>
    <property type="match status" value="1"/>
</dbReference>
<dbReference type="InterPro" id="IPR042160">
    <property type="entry name" value="HD-Zip_IV"/>
</dbReference>
<keyword evidence="3" id="KW-1185">Reference proteome</keyword>
<dbReference type="PANTHER" id="PTHR45654">
    <property type="entry name" value="HOMEOBOX-LEUCINE ZIPPER PROTEIN MERISTEM L1"/>
    <property type="match status" value="1"/>
</dbReference>
<organism evidence="2 3">
    <name type="scientific">Cephalotus follicularis</name>
    <name type="common">Albany pitcher plant</name>
    <dbReference type="NCBI Taxonomy" id="3775"/>
    <lineage>
        <taxon>Eukaryota</taxon>
        <taxon>Viridiplantae</taxon>
        <taxon>Streptophyta</taxon>
        <taxon>Embryophyta</taxon>
        <taxon>Tracheophyta</taxon>
        <taxon>Spermatophyta</taxon>
        <taxon>Magnoliopsida</taxon>
        <taxon>eudicotyledons</taxon>
        <taxon>Gunneridae</taxon>
        <taxon>Pentapetalae</taxon>
        <taxon>rosids</taxon>
        <taxon>fabids</taxon>
        <taxon>Oxalidales</taxon>
        <taxon>Cephalotaceae</taxon>
        <taxon>Cephalotus</taxon>
    </lineage>
</organism>
<protein>
    <recommendedName>
        <fullName evidence="1">HD-Zip IV C-terminal domain-containing protein</fullName>
    </recommendedName>
</protein>
<dbReference type="STRING" id="3775.A0A1Q3CTH8"/>
<proteinExistence type="predicted"/>
<feature type="domain" description="HD-Zip IV C-terminal" evidence="1">
    <location>
        <begin position="4"/>
        <end position="106"/>
    </location>
</feature>
<dbReference type="Proteomes" id="UP000187406">
    <property type="component" value="Unassembled WGS sequence"/>
</dbReference>
<sequence>NQVAILHLQESYTTETVSYVVYTPMDVFAMSTILNGGNPDNVGILPSGFAIFPGRAPRHTQNGDCGSILTIGFHIIDNSSSEEYMPIQSIETIRKIIETTATLIKIDVQSDDPR</sequence>
<evidence type="ECO:0000313" key="2">
    <source>
        <dbReference type="EMBL" id="GAV83348.1"/>
    </source>
</evidence>
<dbReference type="PANTHER" id="PTHR45654:SF48">
    <property type="entry name" value="START DOMAIN-CONTAINING PROTEIN"/>
    <property type="match status" value="1"/>
</dbReference>